<sequence length="93" mass="10785">MFSRRRWDNSMTAMLSGLRRIWRLLQGLQTAIDRRIRCNSRRIGEEKNRCGYTRGLGIEARLDSEVADDRNSQLKPMIMQISGMVSVVKDLAQ</sequence>
<evidence type="ECO:0000313" key="1">
    <source>
        <dbReference type="EMBL" id="THV55030.1"/>
    </source>
</evidence>
<gene>
    <name evidence="1" type="ORF">BGAL_0015g00130</name>
</gene>
<name>A0A4S8RB96_9HELO</name>
<evidence type="ECO:0000313" key="2">
    <source>
        <dbReference type="Proteomes" id="UP000308671"/>
    </source>
</evidence>
<protein>
    <submittedName>
        <fullName evidence="1">Uncharacterized protein</fullName>
    </submittedName>
</protein>
<dbReference type="EMBL" id="PQXL01000015">
    <property type="protein sequence ID" value="THV55030.1"/>
    <property type="molecule type" value="Genomic_DNA"/>
</dbReference>
<dbReference type="Proteomes" id="UP000308671">
    <property type="component" value="Unassembled WGS sequence"/>
</dbReference>
<accession>A0A4S8RB96</accession>
<dbReference type="OrthoDB" id="10424819at2759"/>
<keyword evidence="2" id="KW-1185">Reference proteome</keyword>
<proteinExistence type="predicted"/>
<reference evidence="1 2" key="1">
    <citation type="submission" date="2017-12" db="EMBL/GenBank/DDBJ databases">
        <title>Comparative genomics of Botrytis spp.</title>
        <authorList>
            <person name="Valero-Jimenez C.A."/>
            <person name="Tapia P."/>
            <person name="Veloso J."/>
            <person name="Silva-Moreno E."/>
            <person name="Staats M."/>
            <person name="Valdes J.H."/>
            <person name="Van Kan J.A.L."/>
        </authorList>
    </citation>
    <scope>NUCLEOTIDE SEQUENCE [LARGE SCALE GENOMIC DNA]</scope>
    <source>
        <strain evidence="1 2">MUCL435</strain>
    </source>
</reference>
<dbReference type="AlphaFoldDB" id="A0A4S8RB96"/>
<organism evidence="1 2">
    <name type="scientific">Botrytis galanthina</name>
    <dbReference type="NCBI Taxonomy" id="278940"/>
    <lineage>
        <taxon>Eukaryota</taxon>
        <taxon>Fungi</taxon>
        <taxon>Dikarya</taxon>
        <taxon>Ascomycota</taxon>
        <taxon>Pezizomycotina</taxon>
        <taxon>Leotiomycetes</taxon>
        <taxon>Helotiales</taxon>
        <taxon>Sclerotiniaceae</taxon>
        <taxon>Botrytis</taxon>
    </lineage>
</organism>
<comment type="caution">
    <text evidence="1">The sequence shown here is derived from an EMBL/GenBank/DDBJ whole genome shotgun (WGS) entry which is preliminary data.</text>
</comment>